<dbReference type="Pfam" id="PF11977">
    <property type="entry name" value="RNase_Zc3h12a"/>
    <property type="match status" value="1"/>
</dbReference>
<keyword evidence="9" id="KW-0460">Magnesium</keyword>
<dbReference type="GO" id="GO:0008270">
    <property type="term" value="F:zinc ion binding"/>
    <property type="evidence" value="ECO:0007669"/>
    <property type="project" value="UniProtKB-KW"/>
</dbReference>
<keyword evidence="6 10" id="KW-0863">Zinc-finger</keyword>
<keyword evidence="14" id="KW-1185">Reference proteome</keyword>
<evidence type="ECO:0000256" key="9">
    <source>
        <dbReference type="ARBA" id="ARBA00022842"/>
    </source>
</evidence>
<evidence type="ECO:0000256" key="6">
    <source>
        <dbReference type="ARBA" id="ARBA00022771"/>
    </source>
</evidence>
<comment type="caution">
    <text evidence="13">The sequence shown here is derived from an EMBL/GenBank/DDBJ whole genome shotgun (WGS) entry which is preliminary data.</text>
</comment>
<dbReference type="GO" id="GO:0016787">
    <property type="term" value="F:hydrolase activity"/>
    <property type="evidence" value="ECO:0007669"/>
    <property type="project" value="UniProtKB-KW"/>
</dbReference>
<proteinExistence type="inferred from homology"/>
<evidence type="ECO:0000259" key="12">
    <source>
        <dbReference type="PROSITE" id="PS50103"/>
    </source>
</evidence>
<evidence type="ECO:0000313" key="14">
    <source>
        <dbReference type="Proteomes" id="UP001176961"/>
    </source>
</evidence>
<evidence type="ECO:0000256" key="10">
    <source>
        <dbReference type="PROSITE-ProRule" id="PRU00723"/>
    </source>
</evidence>
<dbReference type="EMBL" id="CATQJL010000112">
    <property type="protein sequence ID" value="CAJ0594365.1"/>
    <property type="molecule type" value="Genomic_DNA"/>
</dbReference>
<dbReference type="GO" id="GO:0005634">
    <property type="term" value="C:nucleus"/>
    <property type="evidence" value="ECO:0007669"/>
    <property type="project" value="TreeGrafter"/>
</dbReference>
<evidence type="ECO:0000256" key="5">
    <source>
        <dbReference type="ARBA" id="ARBA00022759"/>
    </source>
</evidence>
<dbReference type="InterPro" id="IPR051101">
    <property type="entry name" value="ZC3H12/N4BP1_RNase_Reg"/>
</dbReference>
<accession>A0AA36LZU4</accession>
<dbReference type="AlphaFoldDB" id="A0AA36LZU4"/>
<keyword evidence="5" id="KW-0255">Endonuclease</keyword>
<reference evidence="13" key="1">
    <citation type="submission" date="2023-07" db="EMBL/GenBank/DDBJ databases">
        <authorList>
            <consortium name="CYATHOMIX"/>
        </authorList>
    </citation>
    <scope>NUCLEOTIDE SEQUENCE</scope>
    <source>
        <strain evidence="13">N/A</strain>
    </source>
</reference>
<dbReference type="Pfam" id="PF18039">
    <property type="entry name" value="UBA_6"/>
    <property type="match status" value="1"/>
</dbReference>
<keyword evidence="3" id="KW-0540">Nuclease</keyword>
<evidence type="ECO:0000313" key="13">
    <source>
        <dbReference type="EMBL" id="CAJ0594365.1"/>
    </source>
</evidence>
<keyword evidence="4 10" id="KW-0479">Metal-binding</keyword>
<feature type="domain" description="C3H1-type" evidence="12">
    <location>
        <begin position="315"/>
        <end position="340"/>
    </location>
</feature>
<feature type="region of interest" description="Disordered" evidence="11">
    <location>
        <begin position="1"/>
        <end position="69"/>
    </location>
</feature>
<evidence type="ECO:0000256" key="1">
    <source>
        <dbReference type="ARBA" id="ARBA00001946"/>
    </source>
</evidence>
<feature type="compositionally biased region" description="Low complexity" evidence="11">
    <location>
        <begin position="46"/>
        <end position="59"/>
    </location>
</feature>
<feature type="compositionally biased region" description="Basic residues" evidence="11">
    <location>
        <begin position="1"/>
        <end position="12"/>
    </location>
</feature>
<evidence type="ECO:0000256" key="2">
    <source>
        <dbReference type="ARBA" id="ARBA00010922"/>
    </source>
</evidence>
<dbReference type="PANTHER" id="PTHR12876:SF35">
    <property type="entry name" value="LD08718P-RELATED"/>
    <property type="match status" value="1"/>
</dbReference>
<dbReference type="GO" id="GO:0004521">
    <property type="term" value="F:RNA endonuclease activity"/>
    <property type="evidence" value="ECO:0007669"/>
    <property type="project" value="TreeGrafter"/>
</dbReference>
<sequence length="511" mass="57513">MERKHPPLRRVSRGVPAKVSFEAELSQEPGTDSGTRKAELNEEDSCYSSCSEESHPSLSRESSETVGSDLGLGRLKLDEDTVKPDAPFTAPPHLVEFARNLGYSQERLIAVLKKIGCDAGQDRILAELVQMGRGCTEQPESVHFVPAPSSTLRPIVIDGSNIAMTHGRKEVFSCAGIRDCVRFFTDRGHEDVLVFIPQFRRETARADCPITDQHLLAELDAERRIVWTPSRRINGRRIVCHDDLYILKTAEEKDAVVVSNDGYRDLLREHPQYRRIVEQRLLMYSFVDGKFMPPEDPLGRYGPRLQHFLSMSSAPSTAMLCPYARKCTYGSKCKYFHPERPNGVHMSVTERLMREKNQKKMLGMRSSMQLDSSTVDHKSVGRTRSLNFDPRVTAPPDNNQATPRDVCYITPSAWHNSVSRIASAPLSYTKHEAESGSLYAPSTAVWGHSELSVGPLTTPDTPPDRTELQYHLSKIFPESLVTSVLLANPYETNSQVLCQRILDLQKEQLIY</sequence>
<dbReference type="PANTHER" id="PTHR12876">
    <property type="entry name" value="N4BP1-RELATED"/>
    <property type="match status" value="1"/>
</dbReference>
<dbReference type="Gene3D" id="3.40.50.11980">
    <property type="match status" value="1"/>
</dbReference>
<dbReference type="InterPro" id="IPR021869">
    <property type="entry name" value="RNase_Zc3h12_NYN"/>
</dbReference>
<dbReference type="Proteomes" id="UP001176961">
    <property type="component" value="Unassembled WGS sequence"/>
</dbReference>
<evidence type="ECO:0000256" key="11">
    <source>
        <dbReference type="SAM" id="MobiDB-lite"/>
    </source>
</evidence>
<evidence type="ECO:0000256" key="4">
    <source>
        <dbReference type="ARBA" id="ARBA00022723"/>
    </source>
</evidence>
<dbReference type="FunFam" id="3.40.50.11980:FF:000001">
    <property type="entry name" value="ZC3H12A isoform 1"/>
    <property type="match status" value="1"/>
</dbReference>
<keyword evidence="8 10" id="KW-0862">Zinc</keyword>
<evidence type="ECO:0000256" key="7">
    <source>
        <dbReference type="ARBA" id="ARBA00022801"/>
    </source>
</evidence>
<dbReference type="InterPro" id="IPR000571">
    <property type="entry name" value="Znf_CCCH"/>
</dbReference>
<comment type="cofactor">
    <cofactor evidence="1">
        <name>Mg(2+)</name>
        <dbReference type="ChEBI" id="CHEBI:18420"/>
    </cofactor>
</comment>
<name>A0AA36LZU4_CYLNA</name>
<feature type="zinc finger region" description="C3H1-type" evidence="10">
    <location>
        <begin position="315"/>
        <end position="340"/>
    </location>
</feature>
<gene>
    <name evidence="13" type="ORF">CYNAS_LOCUS6348</name>
</gene>
<comment type="similarity">
    <text evidence="2">Belongs to the ZC3H12 family.</text>
</comment>
<dbReference type="InterPro" id="IPR040546">
    <property type="entry name" value="Rege-1_UBA-like"/>
</dbReference>
<feature type="region of interest" description="Disordered" evidence="11">
    <location>
        <begin position="363"/>
        <end position="402"/>
    </location>
</feature>
<keyword evidence="7" id="KW-0378">Hydrolase</keyword>
<evidence type="ECO:0000256" key="8">
    <source>
        <dbReference type="ARBA" id="ARBA00022833"/>
    </source>
</evidence>
<dbReference type="PROSITE" id="PS50103">
    <property type="entry name" value="ZF_C3H1"/>
    <property type="match status" value="1"/>
</dbReference>
<protein>
    <recommendedName>
        <fullName evidence="12">C3H1-type domain-containing protein</fullName>
    </recommendedName>
</protein>
<dbReference type="GO" id="GO:0036464">
    <property type="term" value="C:cytoplasmic ribonucleoprotein granule"/>
    <property type="evidence" value="ECO:0007669"/>
    <property type="project" value="TreeGrafter"/>
</dbReference>
<dbReference type="GO" id="GO:0003729">
    <property type="term" value="F:mRNA binding"/>
    <property type="evidence" value="ECO:0007669"/>
    <property type="project" value="TreeGrafter"/>
</dbReference>
<evidence type="ECO:0000256" key="3">
    <source>
        <dbReference type="ARBA" id="ARBA00022722"/>
    </source>
</evidence>
<organism evidence="13 14">
    <name type="scientific">Cylicocyclus nassatus</name>
    <name type="common">Nematode worm</name>
    <dbReference type="NCBI Taxonomy" id="53992"/>
    <lineage>
        <taxon>Eukaryota</taxon>
        <taxon>Metazoa</taxon>
        <taxon>Ecdysozoa</taxon>
        <taxon>Nematoda</taxon>
        <taxon>Chromadorea</taxon>
        <taxon>Rhabditida</taxon>
        <taxon>Rhabditina</taxon>
        <taxon>Rhabditomorpha</taxon>
        <taxon>Strongyloidea</taxon>
        <taxon>Strongylidae</taxon>
        <taxon>Cylicocyclus</taxon>
    </lineage>
</organism>